<comment type="similarity">
    <text evidence="1">Belongs to the V-ATPase D subunit family.</text>
</comment>
<evidence type="ECO:0000256" key="3">
    <source>
        <dbReference type="ARBA" id="ARBA00023065"/>
    </source>
</evidence>
<dbReference type="AlphaFoldDB" id="A0AB33JMZ0"/>
<proteinExistence type="inferred from homology"/>
<evidence type="ECO:0008006" key="6">
    <source>
        <dbReference type="Google" id="ProtNLM"/>
    </source>
</evidence>
<dbReference type="Pfam" id="PF01813">
    <property type="entry name" value="ATP-synt_D"/>
    <property type="match status" value="1"/>
</dbReference>
<organism evidence="5">
    <name type="scientific">Kitasatospora sp. CMC57</name>
    <dbReference type="NCBI Taxonomy" id="3231513"/>
    <lineage>
        <taxon>Bacteria</taxon>
        <taxon>Bacillati</taxon>
        <taxon>Actinomycetota</taxon>
        <taxon>Actinomycetes</taxon>
        <taxon>Kitasatosporales</taxon>
        <taxon>Streptomycetaceae</taxon>
        <taxon>Kitasatospora</taxon>
    </lineage>
</organism>
<dbReference type="RefSeq" id="WP_407986687.1">
    <property type="nucleotide sequence ID" value="NZ_AP035881.2"/>
</dbReference>
<dbReference type="Gene3D" id="1.10.287.3240">
    <property type="match status" value="1"/>
</dbReference>
<name>A0AB33JMZ0_9ACTN</name>
<sequence length="224" mass="24273">MTPPRPGGPHPESGRAGRLRLRHRLEAALRGAGLLDRKVAVLRERHRLLAAEEEAALQAWHTAVEEAETWLLRGLLLSGERALAVVVTNRADVVVEWTVSMGVRHPSRAVCTDAVRAPTEPLPANTALAHAETAYRTVVRTAAGYAAARTAAGLVQAEIDRTGRRVRALRRHWIPRLAEALAHLDQGLEQAEHEDAVRRRWAAGTPARPSAAGAGSGDRADTTR</sequence>
<evidence type="ECO:0000256" key="4">
    <source>
        <dbReference type="SAM" id="MobiDB-lite"/>
    </source>
</evidence>
<gene>
    <name evidence="5" type="ORF">KCMC57_04550</name>
</gene>
<evidence type="ECO:0000313" key="5">
    <source>
        <dbReference type="EMBL" id="BFP44087.1"/>
    </source>
</evidence>
<dbReference type="InterPro" id="IPR002699">
    <property type="entry name" value="V_ATPase_D"/>
</dbReference>
<protein>
    <recommendedName>
        <fullName evidence="6">V-type ATPase, D subunit</fullName>
    </recommendedName>
</protein>
<feature type="region of interest" description="Disordered" evidence="4">
    <location>
        <begin position="198"/>
        <end position="224"/>
    </location>
</feature>
<evidence type="ECO:0000256" key="1">
    <source>
        <dbReference type="ARBA" id="ARBA00005850"/>
    </source>
</evidence>
<dbReference type="GO" id="GO:0046961">
    <property type="term" value="F:proton-transporting ATPase activity, rotational mechanism"/>
    <property type="evidence" value="ECO:0007669"/>
    <property type="project" value="InterPro"/>
</dbReference>
<feature type="compositionally biased region" description="Low complexity" evidence="4">
    <location>
        <begin position="202"/>
        <end position="213"/>
    </location>
</feature>
<evidence type="ECO:0000256" key="2">
    <source>
        <dbReference type="ARBA" id="ARBA00022448"/>
    </source>
</evidence>
<keyword evidence="3" id="KW-0406">Ion transport</keyword>
<keyword evidence="2" id="KW-0813">Transport</keyword>
<accession>A0AB33JMZ0</accession>
<dbReference type="EMBL" id="AP035881">
    <property type="protein sequence ID" value="BFP44087.1"/>
    <property type="molecule type" value="Genomic_DNA"/>
</dbReference>
<reference evidence="5" key="1">
    <citation type="submission" date="2024-07" db="EMBL/GenBank/DDBJ databases">
        <title>Complete genome sequences of cellulolytic bacteria, Kitasatospora sp. CMC57 and Streptomyces sp. CMC78, isolated from Japanese agricultural soil.</title>
        <authorList>
            <person name="Hashimoto T."/>
            <person name="Ito M."/>
            <person name="Iwamoto M."/>
            <person name="Fukahori D."/>
            <person name="Shoda T."/>
            <person name="Sakoda M."/>
            <person name="Morohoshi T."/>
            <person name="Mitsuboshi M."/>
            <person name="Nishizawa T."/>
        </authorList>
    </citation>
    <scope>NUCLEOTIDE SEQUENCE</scope>
    <source>
        <strain evidence="5">CMC57</strain>
    </source>
</reference>